<keyword evidence="2" id="KW-1185">Reference proteome</keyword>
<gene>
    <name evidence="1" type="ORF">SLEP1_g22492</name>
</gene>
<name>A0AAV5JI64_9ROSI</name>
<protein>
    <recommendedName>
        <fullName evidence="3">Ribosomal protein L15</fullName>
    </recommendedName>
</protein>
<reference evidence="1 2" key="1">
    <citation type="journal article" date="2021" name="Commun. Biol.">
        <title>The genome of Shorea leprosula (Dipterocarpaceae) highlights the ecological relevance of drought in aseasonal tropical rainforests.</title>
        <authorList>
            <person name="Ng K.K.S."/>
            <person name="Kobayashi M.J."/>
            <person name="Fawcett J.A."/>
            <person name="Hatakeyama M."/>
            <person name="Paape T."/>
            <person name="Ng C.H."/>
            <person name="Ang C.C."/>
            <person name="Tnah L.H."/>
            <person name="Lee C.T."/>
            <person name="Nishiyama T."/>
            <person name="Sese J."/>
            <person name="O'Brien M.J."/>
            <person name="Copetti D."/>
            <person name="Mohd Noor M.I."/>
            <person name="Ong R.C."/>
            <person name="Putra M."/>
            <person name="Sireger I.Z."/>
            <person name="Indrioko S."/>
            <person name="Kosugi Y."/>
            <person name="Izuno A."/>
            <person name="Isagi Y."/>
            <person name="Lee S.L."/>
            <person name="Shimizu K.K."/>
        </authorList>
    </citation>
    <scope>NUCLEOTIDE SEQUENCE [LARGE SCALE GENOMIC DNA]</scope>
    <source>
        <strain evidence="1">214</strain>
    </source>
</reference>
<dbReference type="AlphaFoldDB" id="A0AAV5JI64"/>
<evidence type="ECO:0000313" key="2">
    <source>
        <dbReference type="Proteomes" id="UP001054252"/>
    </source>
</evidence>
<evidence type="ECO:0008006" key="3">
    <source>
        <dbReference type="Google" id="ProtNLM"/>
    </source>
</evidence>
<comment type="caution">
    <text evidence="1">The sequence shown here is derived from an EMBL/GenBank/DDBJ whole genome shotgun (WGS) entry which is preliminary data.</text>
</comment>
<dbReference type="EMBL" id="BPVZ01000033">
    <property type="protein sequence ID" value="GKV11222.1"/>
    <property type="molecule type" value="Genomic_DNA"/>
</dbReference>
<evidence type="ECO:0000313" key="1">
    <source>
        <dbReference type="EMBL" id="GKV11222.1"/>
    </source>
</evidence>
<sequence length="87" mass="10453">MEEIVGLNHHHRKSYPIFEWGELVVSGKQLTWKQLQRARWRKNIKRGNRGKSGRKCGGKRKSIEYAIQEKKGRWRFGNKEQKFMKGR</sequence>
<organism evidence="1 2">
    <name type="scientific">Rubroshorea leprosula</name>
    <dbReference type="NCBI Taxonomy" id="152421"/>
    <lineage>
        <taxon>Eukaryota</taxon>
        <taxon>Viridiplantae</taxon>
        <taxon>Streptophyta</taxon>
        <taxon>Embryophyta</taxon>
        <taxon>Tracheophyta</taxon>
        <taxon>Spermatophyta</taxon>
        <taxon>Magnoliopsida</taxon>
        <taxon>eudicotyledons</taxon>
        <taxon>Gunneridae</taxon>
        <taxon>Pentapetalae</taxon>
        <taxon>rosids</taxon>
        <taxon>malvids</taxon>
        <taxon>Malvales</taxon>
        <taxon>Dipterocarpaceae</taxon>
        <taxon>Rubroshorea</taxon>
    </lineage>
</organism>
<proteinExistence type="predicted"/>
<accession>A0AAV5JI64</accession>
<dbReference type="Proteomes" id="UP001054252">
    <property type="component" value="Unassembled WGS sequence"/>
</dbReference>